<evidence type="ECO:0000259" key="1">
    <source>
        <dbReference type="Pfam" id="PF04168"/>
    </source>
</evidence>
<proteinExistence type="predicted"/>
<protein>
    <submittedName>
        <fullName evidence="3">Putative circularly permuted ATP-grasp superfamily protein</fullName>
    </submittedName>
</protein>
<evidence type="ECO:0000259" key="2">
    <source>
        <dbReference type="Pfam" id="PF14403"/>
    </source>
</evidence>
<organism evidence="3 4">
    <name type="scientific">Aliiruegeria haliotis</name>
    <dbReference type="NCBI Taxonomy" id="1280846"/>
    <lineage>
        <taxon>Bacteria</taxon>
        <taxon>Pseudomonadati</taxon>
        <taxon>Pseudomonadota</taxon>
        <taxon>Alphaproteobacteria</taxon>
        <taxon>Rhodobacterales</taxon>
        <taxon>Roseobacteraceae</taxon>
        <taxon>Aliiruegeria</taxon>
    </lineage>
</organism>
<reference evidence="3 4" key="1">
    <citation type="submission" date="2018-03" db="EMBL/GenBank/DDBJ databases">
        <title>Genomic Encyclopedia of Archaeal and Bacterial Type Strains, Phase II (KMG-II): from individual species to whole genera.</title>
        <authorList>
            <person name="Goeker M."/>
        </authorList>
    </citation>
    <scope>NUCLEOTIDE SEQUENCE [LARGE SCALE GENOMIC DNA]</scope>
    <source>
        <strain evidence="3 4">DSM 29328</strain>
    </source>
</reference>
<keyword evidence="4" id="KW-1185">Reference proteome</keyword>
<dbReference type="AlphaFoldDB" id="A0A2T0RKM8"/>
<dbReference type="InterPro" id="IPR051680">
    <property type="entry name" value="ATP-dep_Glu-Cys_Ligase-2"/>
</dbReference>
<dbReference type="Pfam" id="PF14403">
    <property type="entry name" value="CP_ATPgrasp_2"/>
    <property type="match status" value="1"/>
</dbReference>
<dbReference type="EMBL" id="PVTD01000008">
    <property type="protein sequence ID" value="PRY21744.1"/>
    <property type="molecule type" value="Genomic_DNA"/>
</dbReference>
<dbReference type="PANTHER" id="PTHR34595:SF2">
    <property type="entry name" value="BLR2978 PROTEIN"/>
    <property type="match status" value="1"/>
</dbReference>
<comment type="caution">
    <text evidence="3">The sequence shown here is derived from an EMBL/GenBank/DDBJ whole genome shotgun (WGS) entry which is preliminary data.</text>
</comment>
<evidence type="ECO:0000313" key="4">
    <source>
        <dbReference type="Proteomes" id="UP000239480"/>
    </source>
</evidence>
<dbReference type="PANTHER" id="PTHR34595">
    <property type="entry name" value="BLR5612 PROTEIN"/>
    <property type="match status" value="1"/>
</dbReference>
<feature type="domain" description="Circularly permuted ATP-grasp type 2" evidence="2">
    <location>
        <begin position="89"/>
        <end position="459"/>
    </location>
</feature>
<name>A0A2T0RKM8_9RHOB</name>
<evidence type="ECO:0000313" key="3">
    <source>
        <dbReference type="EMBL" id="PRY21744.1"/>
    </source>
</evidence>
<dbReference type="RefSeq" id="WP_106206222.1">
    <property type="nucleotide sequence ID" value="NZ_PVTD01000008.1"/>
</dbReference>
<accession>A0A2T0RKM8</accession>
<dbReference type="InterPro" id="IPR007296">
    <property type="entry name" value="DUF403"/>
</dbReference>
<dbReference type="SUPFAM" id="SSF56059">
    <property type="entry name" value="Glutathione synthetase ATP-binding domain-like"/>
    <property type="match status" value="1"/>
</dbReference>
<dbReference type="OrthoDB" id="9804079at2"/>
<dbReference type="Proteomes" id="UP000239480">
    <property type="component" value="Unassembled WGS sequence"/>
</dbReference>
<dbReference type="Pfam" id="PF04168">
    <property type="entry name" value="Alpha-E"/>
    <property type="match status" value="1"/>
</dbReference>
<sequence>MPGETTDPVSRFLEGYVPPAGVPDELLQPDGEVRPVWAGFIKRLASMPPEKLAARMAHGDQYLRDAGVHFRRYGADDATRRDWPLSHIPLLISEDDWQEIAAALTERADLLERIVADLYGENRLVSEGHLPAALIAQNPEWLRPLVGVKPRSGHFLHFVAFDIGRGPEGRWWVLGDRTQAPSGAGFALENRMATTRIYSDIFAGANVTRLAAFFRAFRDTLMDMRAPGESRVGILTPGPMNETYFEHAYIARYLGFALLEGEDLVVQDGRLMVRTINGLGPISVLWRRLDAAWADPLELEEGSRIGTAGLLRTVRDGNATMVNALGAGILEMRALQAFMPRLSQLLDGKALRMPNIATWWCGQKSERDHVRANTGQMTLSSAHATGLAYETGNIDPPEADLDAWITRMGPAIVGQEQVRLSTAPAFVEGTLRPRPMSLRVFLARTRDGWRVMPGGFARIGSSPDSNVLAMQQGGRVADVWVIGRQTEPAETNLPRPDGTFARTPPGALPSRAADNLYWLGRYVERSEHLVRMLRAHHARLAETDTPESPLLALTRQHLEVFGCRVDHPVPEALVQTIGAADGSAGHVSDRFSVDGTLALRDLHHTVRAFAERVETGDDAARAMSVLLRKLSGFSGLVHDNMYRFTGWRFLSIGRALERAANITSCLATFAAPDAPAAGLDLAIEVGDSVMTHHRRYTVATNRETVLDLLALDELNPRSVLCQLGDIEGHLDHLPGSGQHRQMTPLSRALLKARTDLALQTPGILDTDILRRLSAEISDMSDQLTLAYLS</sequence>
<dbReference type="InterPro" id="IPR025841">
    <property type="entry name" value="CP_ATPgrasp_2"/>
</dbReference>
<feature type="domain" description="DUF403" evidence="1">
    <location>
        <begin position="508"/>
        <end position="788"/>
    </location>
</feature>
<gene>
    <name evidence="3" type="ORF">CLV78_10813</name>
</gene>
<dbReference type="Gene3D" id="3.40.50.11290">
    <property type="match status" value="1"/>
</dbReference>